<evidence type="ECO:0000313" key="8">
    <source>
        <dbReference type="EMBL" id="GGP15699.1"/>
    </source>
</evidence>
<keyword evidence="4 6" id="KW-0805">Transcription regulation</keyword>
<dbReference type="InterPro" id="IPR000836">
    <property type="entry name" value="PRTase_dom"/>
</dbReference>
<dbReference type="EMBL" id="BMLW01000016">
    <property type="protein sequence ID" value="GGP15699.1"/>
    <property type="molecule type" value="Genomic_DNA"/>
</dbReference>
<organism evidence="8 9">
    <name type="scientific">Oceanobacillus neutriphilus</name>
    <dbReference type="NCBI Taxonomy" id="531815"/>
    <lineage>
        <taxon>Bacteria</taxon>
        <taxon>Bacillati</taxon>
        <taxon>Bacillota</taxon>
        <taxon>Bacilli</taxon>
        <taxon>Bacillales</taxon>
        <taxon>Bacillaceae</taxon>
        <taxon>Oceanobacillus</taxon>
    </lineage>
</organism>
<feature type="domain" description="Phosphoribosyltransferase" evidence="7">
    <location>
        <begin position="5"/>
        <end position="164"/>
    </location>
</feature>
<evidence type="ECO:0000313" key="9">
    <source>
        <dbReference type="Proteomes" id="UP000641206"/>
    </source>
</evidence>
<dbReference type="Proteomes" id="UP000641206">
    <property type="component" value="Unassembled WGS sequence"/>
</dbReference>
<keyword evidence="2 6" id="KW-0806">Transcription termination</keyword>
<dbReference type="NCBIfam" id="NF003548">
    <property type="entry name" value="PRK05205.1-4"/>
    <property type="match status" value="1"/>
</dbReference>
<comment type="subunit">
    <text evidence="6">Homodimer and homohexamer; in equilibrium.</text>
</comment>
<dbReference type="InterPro" id="IPR023050">
    <property type="entry name" value="PyrR"/>
</dbReference>
<dbReference type="PANTHER" id="PTHR11608:SF0">
    <property type="entry name" value="BIFUNCTIONAL PROTEIN PYRR"/>
    <property type="match status" value="1"/>
</dbReference>
<dbReference type="NCBIfam" id="NF003549">
    <property type="entry name" value="PRK05205.1-5"/>
    <property type="match status" value="1"/>
</dbReference>
<dbReference type="HAMAP" id="MF_01219">
    <property type="entry name" value="PyrR"/>
    <property type="match status" value="1"/>
</dbReference>
<comment type="function">
    <text evidence="6">Also displays a weak uracil phosphoribosyltransferase activity which is not physiologically significant.</text>
</comment>
<keyword evidence="3 6" id="KW-0328">Glycosyltransferase</keyword>
<dbReference type="InterPro" id="IPR050137">
    <property type="entry name" value="PyrR_bifunctional"/>
</dbReference>
<evidence type="ECO:0000256" key="2">
    <source>
        <dbReference type="ARBA" id="ARBA00022472"/>
    </source>
</evidence>
<comment type="caution">
    <text evidence="8">The sequence shown here is derived from an EMBL/GenBank/DDBJ whole genome shotgun (WGS) entry which is preliminary data.</text>
</comment>
<evidence type="ECO:0000259" key="7">
    <source>
        <dbReference type="Pfam" id="PF00156"/>
    </source>
</evidence>
<proteinExistence type="inferred from homology"/>
<dbReference type="CDD" id="cd06223">
    <property type="entry name" value="PRTases_typeI"/>
    <property type="match status" value="1"/>
</dbReference>
<comment type="catalytic activity">
    <reaction evidence="6">
        <text>UMP + diphosphate = 5-phospho-alpha-D-ribose 1-diphosphate + uracil</text>
        <dbReference type="Rhea" id="RHEA:13017"/>
        <dbReference type="ChEBI" id="CHEBI:17568"/>
        <dbReference type="ChEBI" id="CHEBI:33019"/>
        <dbReference type="ChEBI" id="CHEBI:57865"/>
        <dbReference type="ChEBI" id="CHEBI:58017"/>
        <dbReference type="EC" id="2.4.2.9"/>
    </reaction>
</comment>
<dbReference type="Pfam" id="PF00156">
    <property type="entry name" value="Pribosyltran"/>
    <property type="match status" value="1"/>
</dbReference>
<dbReference type="SUPFAM" id="SSF53271">
    <property type="entry name" value="PRTase-like"/>
    <property type="match status" value="1"/>
</dbReference>
<sequence length="182" mass="20380">MKKKTEILDAAAINRALTRMSHEILEKNKGGENLVLIGIKTRGVPLAKIIQEKIKQIEAIEVPLGELDITMYRDDLEKKSNYEDPQINSVSIDMDITNKQVILIDDVLYTGRTVRAAMDAVMDVGRPATIQLGALVDRGHRELPIRADYVGKNIPTAEQEIVVVQLSEEDQIDLVSIYEKNT</sequence>
<gene>
    <name evidence="6 8" type="primary">pyrR</name>
    <name evidence="8" type="ORF">GCM10011346_44680</name>
</gene>
<feature type="short sequence motif" description="PRPP-binding" evidence="6">
    <location>
        <begin position="101"/>
        <end position="113"/>
    </location>
</feature>
<evidence type="ECO:0000256" key="5">
    <source>
        <dbReference type="ARBA" id="ARBA00023163"/>
    </source>
</evidence>
<keyword evidence="5 6" id="KW-0804">Transcription</keyword>
<reference evidence="9" key="1">
    <citation type="journal article" date="2019" name="Int. J. Syst. Evol. Microbiol.">
        <title>The Global Catalogue of Microorganisms (GCM) 10K type strain sequencing project: providing services to taxonomists for standard genome sequencing and annotation.</title>
        <authorList>
            <consortium name="The Broad Institute Genomics Platform"/>
            <consortium name="The Broad Institute Genome Sequencing Center for Infectious Disease"/>
            <person name="Wu L."/>
            <person name="Ma J."/>
        </authorList>
    </citation>
    <scope>NUCLEOTIDE SEQUENCE [LARGE SCALE GENOMIC DNA]</scope>
    <source>
        <strain evidence="9">CGMCC 1.7693</strain>
    </source>
</reference>
<dbReference type="EC" id="2.4.2.9" evidence="6"/>
<protein>
    <recommendedName>
        <fullName evidence="6">Bifunctional protein PyrR</fullName>
    </recommendedName>
    <domain>
        <recommendedName>
            <fullName evidence="6">Pyrimidine operon regulatory protein</fullName>
        </recommendedName>
    </domain>
    <domain>
        <recommendedName>
            <fullName evidence="6">Uracil phosphoribosyltransferase</fullName>
            <shortName evidence="6">UPRTase</shortName>
            <ecNumber evidence="6">2.4.2.9</ecNumber>
        </recommendedName>
    </domain>
</protein>
<evidence type="ECO:0000256" key="4">
    <source>
        <dbReference type="ARBA" id="ARBA00023015"/>
    </source>
</evidence>
<keyword evidence="6" id="KW-0808">Transferase</keyword>
<dbReference type="InterPro" id="IPR029057">
    <property type="entry name" value="PRTase-like"/>
</dbReference>
<dbReference type="Gene3D" id="3.40.50.2020">
    <property type="match status" value="1"/>
</dbReference>
<dbReference type="PANTHER" id="PTHR11608">
    <property type="entry name" value="BIFUNCTIONAL PROTEIN PYRR"/>
    <property type="match status" value="1"/>
</dbReference>
<keyword evidence="6" id="KW-0694">RNA-binding</keyword>
<comment type="similarity">
    <text evidence="1 6">Belongs to the purine/pyrimidine phosphoribosyltransferase family. PyrR subfamily.</text>
</comment>
<dbReference type="RefSeq" id="WP_188737333.1">
    <property type="nucleotide sequence ID" value="NZ_BMLW01000016.1"/>
</dbReference>
<evidence type="ECO:0000256" key="6">
    <source>
        <dbReference type="HAMAP-Rule" id="MF_01219"/>
    </source>
</evidence>
<accession>A0ABQ2P1B9</accession>
<name>A0ABQ2P1B9_9BACI</name>
<comment type="function">
    <text evidence="6">Regulates transcriptional attenuation of the pyrimidine nucleotide (pyr) operon by binding in a uridine-dependent manner to specific sites on pyr mRNA. This disrupts an antiterminator hairpin in the RNA and favors formation of a downstream transcription terminator, leading to a reduced expression of downstream genes.</text>
</comment>
<evidence type="ECO:0000256" key="3">
    <source>
        <dbReference type="ARBA" id="ARBA00022676"/>
    </source>
</evidence>
<keyword evidence="9" id="KW-1185">Reference proteome</keyword>
<evidence type="ECO:0000256" key="1">
    <source>
        <dbReference type="ARBA" id="ARBA00005565"/>
    </source>
</evidence>